<protein>
    <submittedName>
        <fullName evidence="2">Major paralogous domain-containing protein</fullName>
    </submittedName>
</protein>
<sequence length="597" mass="67678">MKSFSLKLFSSLPLIASIGACVDRNVAGGISEETEGVVAITDKTIAGVSQKGPFAKGSSVYLKETKADGSLTPTGKEFYATIRNDAGEFKIENINLESQYALLTAEGFYQREFTKSFSDCSISLNAASDISSRNSTNINLFTHFEYPRILNLVNSGMPFNAAKTQAEKEIFAQFGYEKHEHSAEDLDINGQTEEDRILYEVSKMVDRNFFIGEYIPISKTVHRDYSFSCKEVKTLIDSIANDFAADGILNNSLTEKIAAYSFVFQKENATNVLSRYENLGTCTQDNLGQHTKLQYAIPIEITNMPTNRADTSFTYEYAICTGKKWFLLSGEQFENSTKKIEHQTGSMTDPRDGKTYKTTSFTFKEKTYEWMAENLQFAGDSATQNEENQKGIYTREEALVLKDSSFIQHYEAVLDRKEIFYQGICPEGWHIPNTNEWKALLEYVGSPSNLYSKDWNKIYFTNRILEDNIEFGAIPTFFEPIATNHNSFVPYAHFIAFAYAQINENYSTCKTGSPEEFEEVSCDTKGDISFDVNSDYIYDNTPLRQSNFYSVFFGSSARLLNNTGYFPTLIIDFWNTNYKTLKSNVLDIKLNVRCVKN</sequence>
<dbReference type="EMBL" id="UHJL01000001">
    <property type="protein sequence ID" value="SUQ18944.1"/>
    <property type="molecule type" value="Genomic_DNA"/>
</dbReference>
<dbReference type="InterPro" id="IPR011871">
    <property type="entry name" value="Fib_succ_major"/>
</dbReference>
<organism evidence="2 3">
    <name type="scientific">Fibrobacter succinogenes</name>
    <name type="common">Bacteroides succinogenes</name>
    <dbReference type="NCBI Taxonomy" id="833"/>
    <lineage>
        <taxon>Bacteria</taxon>
        <taxon>Pseudomonadati</taxon>
        <taxon>Fibrobacterota</taxon>
        <taxon>Fibrobacteria</taxon>
        <taxon>Fibrobacterales</taxon>
        <taxon>Fibrobacteraceae</taxon>
        <taxon>Fibrobacter</taxon>
    </lineage>
</organism>
<dbReference type="PROSITE" id="PS51257">
    <property type="entry name" value="PROKAR_LIPOPROTEIN"/>
    <property type="match status" value="1"/>
</dbReference>
<dbReference type="AlphaFoldDB" id="A0A380RU65"/>
<dbReference type="NCBIfam" id="TIGR02145">
    <property type="entry name" value="Fib_succ_major"/>
    <property type="match status" value="1"/>
</dbReference>
<accession>A0A380RU65</accession>
<reference evidence="2 3" key="1">
    <citation type="submission" date="2017-08" db="EMBL/GenBank/DDBJ databases">
        <authorList>
            <person name="de Groot N.N."/>
        </authorList>
    </citation>
    <scope>NUCLEOTIDE SEQUENCE [LARGE SCALE GENOMIC DNA]</scope>
    <source>
        <strain evidence="2 3">HM2</strain>
    </source>
</reference>
<name>A0A380RU65_FIBSU</name>
<dbReference type="RefSeq" id="WP_109571750.1">
    <property type="nucleotide sequence ID" value="NZ_UHJL01000001.1"/>
</dbReference>
<gene>
    <name evidence="2" type="ORF">SAMN05661053_0166</name>
</gene>
<dbReference type="Proteomes" id="UP000255423">
    <property type="component" value="Unassembled WGS sequence"/>
</dbReference>
<proteinExistence type="predicted"/>
<evidence type="ECO:0000313" key="2">
    <source>
        <dbReference type="EMBL" id="SUQ18944.1"/>
    </source>
</evidence>
<feature type="domain" description="Fibrobacter succinogenes major paralogous" evidence="1">
    <location>
        <begin position="369"/>
        <end position="468"/>
    </location>
</feature>
<evidence type="ECO:0000313" key="3">
    <source>
        <dbReference type="Proteomes" id="UP000255423"/>
    </source>
</evidence>
<evidence type="ECO:0000259" key="1">
    <source>
        <dbReference type="Pfam" id="PF09603"/>
    </source>
</evidence>
<dbReference type="Pfam" id="PF09603">
    <property type="entry name" value="Fib_succ_major"/>
    <property type="match status" value="1"/>
</dbReference>